<feature type="domain" description="Tc1-like transposase DDE" evidence="1">
    <location>
        <begin position="9"/>
        <end position="116"/>
    </location>
</feature>
<reference evidence="2 3" key="1">
    <citation type="journal article" date="2017" name="Int. J. Syst. Evol. Microbiol.">
        <title>Aquarickettsiella crustaci n. gen. n. sp. (Gammaproteobacteria: Legionellales: Coxiellaceae); a bacterial pathogen of the freshwater crustacean: Gammarus fossarum (Malacostraca: Amphipoda).</title>
        <authorList>
            <person name="Bojko J."/>
            <person name="Dunn A.M."/>
            <person name="Stebbing P.D."/>
            <person name="Van Aerle R."/>
            <person name="Bacela-Spychalska K."/>
            <person name="Bean T.P."/>
            <person name="Stentiford G.D."/>
        </authorList>
    </citation>
    <scope>NUCLEOTIDE SEQUENCE [LARGE SCALE GENOMIC DNA]</scope>
    <source>
        <strain evidence="2">RA15029</strain>
    </source>
</reference>
<organism evidence="2 3">
    <name type="scientific">Candidatus Aquirickettsiella gammari</name>
    <dbReference type="NCBI Taxonomy" id="2016198"/>
    <lineage>
        <taxon>Bacteria</taxon>
        <taxon>Pseudomonadati</taxon>
        <taxon>Pseudomonadota</taxon>
        <taxon>Gammaproteobacteria</taxon>
        <taxon>Legionellales</taxon>
        <taxon>Coxiellaceae</taxon>
        <taxon>Candidatus Aquirickettsiella</taxon>
    </lineage>
</organism>
<dbReference type="InterPro" id="IPR047655">
    <property type="entry name" value="Transpos_IS630-like"/>
</dbReference>
<reference evidence="2 3" key="2">
    <citation type="journal article" date="2018" name="J. Invertebr. Pathol.">
        <title>'Candidatus Aquirickettsiella gammari' (Gammaproteobacteria: Legionellales: Coxiellaceae): A bacterial pathogen of the freshwater crustacean Gammarus fossarum (Malacostraca: Amphipoda).</title>
        <authorList>
            <person name="Bojko J."/>
            <person name="Dunn A.M."/>
            <person name="Stebbing P.D."/>
            <person name="van Aerle R."/>
            <person name="Bacela-Spychalska K."/>
            <person name="Bean T.P."/>
            <person name="Urrutia A."/>
            <person name="Stentiford G.D."/>
        </authorList>
    </citation>
    <scope>NUCLEOTIDE SEQUENCE [LARGE SCALE GENOMIC DNA]</scope>
    <source>
        <strain evidence="2">RA15029</strain>
    </source>
</reference>
<accession>A0A370CHJ0</accession>
<dbReference type="GO" id="GO:0003676">
    <property type="term" value="F:nucleic acid binding"/>
    <property type="evidence" value="ECO:0007669"/>
    <property type="project" value="InterPro"/>
</dbReference>
<protein>
    <submittedName>
        <fullName evidence="2">IS630 family transposase</fullName>
    </submittedName>
</protein>
<dbReference type="SUPFAM" id="SSF53098">
    <property type="entry name" value="Ribonuclease H-like"/>
    <property type="match status" value="1"/>
</dbReference>
<comment type="caution">
    <text evidence="2">The sequence shown here is derived from an EMBL/GenBank/DDBJ whole genome shotgun (WGS) entry which is preliminary data.</text>
</comment>
<dbReference type="InterPro" id="IPR012337">
    <property type="entry name" value="RNaseH-like_sf"/>
</dbReference>
<dbReference type="PANTHER" id="PTHR46564:SF1">
    <property type="entry name" value="TRANSPOSASE"/>
    <property type="match status" value="1"/>
</dbReference>
<gene>
    <name evidence="2" type="ORF">CFE62_007105</name>
</gene>
<dbReference type="AlphaFoldDB" id="A0A370CHJ0"/>
<evidence type="ECO:0000313" key="2">
    <source>
        <dbReference type="EMBL" id="RDH39807.1"/>
    </source>
</evidence>
<sequence length="147" mass="17854">MVHTVKNRLSKTIFGALSLRTSRFYWKQANTGNSQQFIMFLHQLYQANPSKKLMIILDNGPIHRSRKVRAFVERYDWVELFFLPPYSPEYNPIERFWHWLKHKVYGCKSFTKMEELIQQIRKLVWHFHEQRTVSKPTFNFQAYANLL</sequence>
<evidence type="ECO:0000313" key="3">
    <source>
        <dbReference type="Proteomes" id="UP000226429"/>
    </source>
</evidence>
<dbReference type="InterPro" id="IPR038717">
    <property type="entry name" value="Tc1-like_DDE_dom"/>
</dbReference>
<dbReference type="InterPro" id="IPR036397">
    <property type="entry name" value="RNaseH_sf"/>
</dbReference>
<dbReference type="Proteomes" id="UP000226429">
    <property type="component" value="Unassembled WGS sequence"/>
</dbReference>
<dbReference type="Pfam" id="PF13358">
    <property type="entry name" value="DDE_3"/>
    <property type="match status" value="1"/>
</dbReference>
<dbReference type="NCBIfam" id="NF033545">
    <property type="entry name" value="transpos_IS630"/>
    <property type="match status" value="1"/>
</dbReference>
<name>A0A370CHJ0_9COXI</name>
<keyword evidence="3" id="KW-1185">Reference proteome</keyword>
<dbReference type="PANTHER" id="PTHR46564">
    <property type="entry name" value="TRANSPOSASE"/>
    <property type="match status" value="1"/>
</dbReference>
<evidence type="ECO:0000259" key="1">
    <source>
        <dbReference type="Pfam" id="PF13358"/>
    </source>
</evidence>
<proteinExistence type="predicted"/>
<dbReference type="Gene3D" id="3.30.420.10">
    <property type="entry name" value="Ribonuclease H-like superfamily/Ribonuclease H"/>
    <property type="match status" value="1"/>
</dbReference>
<dbReference type="EMBL" id="NMOS02000046">
    <property type="protein sequence ID" value="RDH39807.1"/>
    <property type="molecule type" value="Genomic_DNA"/>
</dbReference>